<dbReference type="Pfam" id="PF00669">
    <property type="entry name" value="Flagellin_N"/>
    <property type="match status" value="1"/>
</dbReference>
<dbReference type="RefSeq" id="WP_406769261.1">
    <property type="nucleotide sequence ID" value="NZ_JBJHZZ010000003.1"/>
</dbReference>
<keyword evidence="6" id="KW-0966">Cell projection</keyword>
<dbReference type="SUPFAM" id="SSF64518">
    <property type="entry name" value="Phase 1 flagellin"/>
    <property type="match status" value="1"/>
</dbReference>
<proteinExistence type="inferred from homology"/>
<name>A0ABW8T6U9_9CLOT</name>
<comment type="caution">
    <text evidence="6">The sequence shown here is derived from an EMBL/GenBank/DDBJ whole genome shotgun (WGS) entry which is preliminary data.</text>
</comment>
<keyword evidence="6" id="KW-0282">Flagellum</keyword>
<evidence type="ECO:0000256" key="2">
    <source>
        <dbReference type="ARBA" id="ARBA00005709"/>
    </source>
</evidence>
<dbReference type="PRINTS" id="PR00207">
    <property type="entry name" value="FLAGELLIN"/>
</dbReference>
<dbReference type="InterPro" id="IPR013384">
    <property type="entry name" value="Flagell_FlgL"/>
</dbReference>
<comment type="similarity">
    <text evidence="2">Belongs to the bacterial flagellin family.</text>
</comment>
<comment type="subcellular location">
    <subcellularLocation>
        <location evidence="1">Bacterial flagellum</location>
    </subcellularLocation>
</comment>
<evidence type="ECO:0000259" key="5">
    <source>
        <dbReference type="Pfam" id="PF00700"/>
    </source>
</evidence>
<evidence type="ECO:0000313" key="7">
    <source>
        <dbReference type="Proteomes" id="UP001623591"/>
    </source>
</evidence>
<evidence type="ECO:0000256" key="3">
    <source>
        <dbReference type="ARBA" id="ARBA00023143"/>
    </source>
</evidence>
<feature type="domain" description="Flagellin N-terminal" evidence="4">
    <location>
        <begin position="5"/>
        <end position="140"/>
    </location>
</feature>
<dbReference type="Pfam" id="PF00700">
    <property type="entry name" value="Flagellin_C"/>
    <property type="match status" value="1"/>
</dbReference>
<evidence type="ECO:0000259" key="4">
    <source>
        <dbReference type="Pfam" id="PF00669"/>
    </source>
</evidence>
<dbReference type="InterPro" id="IPR001492">
    <property type="entry name" value="Flagellin"/>
</dbReference>
<gene>
    <name evidence="6" type="primary">flgL</name>
    <name evidence="6" type="ORF">ACJDUG_07415</name>
</gene>
<dbReference type="InterPro" id="IPR046358">
    <property type="entry name" value="Flagellin_C"/>
</dbReference>
<sequence length="355" mass="39245">MRVTNKMLSNSFLADMNTNLQNMQKLQKQMTSGKEINKPSDDPAKVARAMQLTTDISANEQYNKNINNTTNWLDTTDTALNQAGNVLQKVRELLVSAGNAAYGSSERQSIKDEINQRIDELTQILNTNYDGKYVFGGTSTSTKPVATIAIPDNLGNLVNKGIDYNATAPDPSDPKYTGPTDPLYITDLQNYNIELNKINKKMTVEISQGVTMEYNVTAGDLLEFNNESGAACDLRSILKGITEHLDGNVYDGTNWVQDPAAATSELPNNDLQGITDTINNLLKIRSQVGAKQNRMENSASKNQDENFNLTSILSKTEDIDITQKTMEYATMQTVYMASLQTSARVIQPTLLDFLK</sequence>
<keyword evidence="7" id="KW-1185">Reference proteome</keyword>
<dbReference type="Gene3D" id="1.20.1330.10">
    <property type="entry name" value="f41 fragment of flagellin, N-terminal domain"/>
    <property type="match status" value="1"/>
</dbReference>
<keyword evidence="3" id="KW-0975">Bacterial flagellum</keyword>
<accession>A0ABW8T6U9</accession>
<dbReference type="PANTHER" id="PTHR42792">
    <property type="entry name" value="FLAGELLIN"/>
    <property type="match status" value="1"/>
</dbReference>
<dbReference type="Proteomes" id="UP001623591">
    <property type="component" value="Unassembled WGS sequence"/>
</dbReference>
<protein>
    <submittedName>
        <fullName evidence="6">Flagellar hook-associated protein FlgL</fullName>
    </submittedName>
</protein>
<dbReference type="PANTHER" id="PTHR42792:SF1">
    <property type="entry name" value="FLAGELLAR HOOK-ASSOCIATED PROTEIN 3"/>
    <property type="match status" value="1"/>
</dbReference>
<keyword evidence="6" id="KW-0969">Cilium</keyword>
<dbReference type="InterPro" id="IPR001029">
    <property type="entry name" value="Flagellin_N"/>
</dbReference>
<reference evidence="6 7" key="1">
    <citation type="submission" date="2024-11" db="EMBL/GenBank/DDBJ databases">
        <authorList>
            <person name="Heng Y.C."/>
            <person name="Lim A.C.H."/>
            <person name="Lee J.K.Y."/>
            <person name="Kittelmann S."/>
        </authorList>
    </citation>
    <scope>NUCLEOTIDE SEQUENCE [LARGE SCALE GENOMIC DNA]</scope>
    <source>
        <strain evidence="6 7">WILCCON 0185</strain>
    </source>
</reference>
<evidence type="ECO:0000256" key="1">
    <source>
        <dbReference type="ARBA" id="ARBA00004365"/>
    </source>
</evidence>
<organism evidence="6 7">
    <name type="scientific">Candidatus Clostridium stratigraminis</name>
    <dbReference type="NCBI Taxonomy" id="3381661"/>
    <lineage>
        <taxon>Bacteria</taxon>
        <taxon>Bacillati</taxon>
        <taxon>Bacillota</taxon>
        <taxon>Clostridia</taxon>
        <taxon>Eubacteriales</taxon>
        <taxon>Clostridiaceae</taxon>
        <taxon>Clostridium</taxon>
    </lineage>
</organism>
<evidence type="ECO:0000313" key="6">
    <source>
        <dbReference type="EMBL" id="MFL0246794.1"/>
    </source>
</evidence>
<dbReference type="EMBL" id="JBJHZZ010000003">
    <property type="protein sequence ID" value="MFL0246794.1"/>
    <property type="molecule type" value="Genomic_DNA"/>
</dbReference>
<feature type="domain" description="Flagellin C-terminal" evidence="5">
    <location>
        <begin position="271"/>
        <end position="354"/>
    </location>
</feature>
<dbReference type="NCBIfam" id="TIGR02550">
    <property type="entry name" value="flagell_flgL"/>
    <property type="match status" value="1"/>
</dbReference>